<feature type="compositionally biased region" description="Low complexity" evidence="1">
    <location>
        <begin position="37"/>
        <end position="50"/>
    </location>
</feature>
<keyword evidence="3" id="KW-1185">Reference proteome</keyword>
<evidence type="ECO:0000313" key="3">
    <source>
        <dbReference type="Proteomes" id="UP000054270"/>
    </source>
</evidence>
<accession>A0A0D2KH02</accession>
<feature type="compositionally biased region" description="Basic residues" evidence="1">
    <location>
        <begin position="1"/>
        <end position="12"/>
    </location>
</feature>
<proteinExistence type="predicted"/>
<evidence type="ECO:0000256" key="1">
    <source>
        <dbReference type="SAM" id="MobiDB-lite"/>
    </source>
</evidence>
<protein>
    <submittedName>
        <fullName evidence="2">Uncharacterized protein</fullName>
    </submittedName>
</protein>
<sequence>MARSKLAKRINNSKKAPAVSNKKYKLRCPPRMSYKEGGATSTTSGPSGPGNERTRIVTSTRSYFDKYGVLQKAVKLRRTITSKVTVLFDKRTQSASNSEFDGSTDFSSYESDADNSTDSDTSGRERTPCPPPRLPAPFPMQLDDSNSDSVGIVKKRVKLPGFRTIDEFFLPGASKNIKSTARTTIRRQIFVDSDIPLTPIASGSNAQPAAVVIDVDADDEA</sequence>
<feature type="compositionally biased region" description="Pro residues" evidence="1">
    <location>
        <begin position="128"/>
        <end position="138"/>
    </location>
</feature>
<feature type="region of interest" description="Disordered" evidence="1">
    <location>
        <begin position="1"/>
        <end position="54"/>
    </location>
</feature>
<feature type="region of interest" description="Disordered" evidence="1">
    <location>
        <begin position="93"/>
        <end position="145"/>
    </location>
</feature>
<feature type="compositionally biased region" description="Polar residues" evidence="1">
    <location>
        <begin position="93"/>
        <end position="110"/>
    </location>
</feature>
<dbReference type="Proteomes" id="UP000054270">
    <property type="component" value="Unassembled WGS sequence"/>
</dbReference>
<gene>
    <name evidence="2" type="ORF">HYPSUDRAFT_209193</name>
</gene>
<dbReference type="EMBL" id="KN817709">
    <property type="protein sequence ID" value="KJA13852.1"/>
    <property type="molecule type" value="Genomic_DNA"/>
</dbReference>
<dbReference type="AlphaFoldDB" id="A0A0D2KH02"/>
<evidence type="ECO:0000313" key="2">
    <source>
        <dbReference type="EMBL" id="KJA13852.1"/>
    </source>
</evidence>
<reference evidence="3" key="1">
    <citation type="submission" date="2014-04" db="EMBL/GenBank/DDBJ databases">
        <title>Evolutionary Origins and Diversification of the Mycorrhizal Mutualists.</title>
        <authorList>
            <consortium name="DOE Joint Genome Institute"/>
            <consortium name="Mycorrhizal Genomics Consortium"/>
            <person name="Kohler A."/>
            <person name="Kuo A."/>
            <person name="Nagy L.G."/>
            <person name="Floudas D."/>
            <person name="Copeland A."/>
            <person name="Barry K.W."/>
            <person name="Cichocki N."/>
            <person name="Veneault-Fourrey C."/>
            <person name="LaButti K."/>
            <person name="Lindquist E.A."/>
            <person name="Lipzen A."/>
            <person name="Lundell T."/>
            <person name="Morin E."/>
            <person name="Murat C."/>
            <person name="Riley R."/>
            <person name="Ohm R."/>
            <person name="Sun H."/>
            <person name="Tunlid A."/>
            <person name="Henrissat B."/>
            <person name="Grigoriev I.V."/>
            <person name="Hibbett D.S."/>
            <person name="Martin F."/>
        </authorList>
    </citation>
    <scope>NUCLEOTIDE SEQUENCE [LARGE SCALE GENOMIC DNA]</scope>
    <source>
        <strain evidence="3">FD-334 SS-4</strain>
    </source>
</reference>
<name>A0A0D2KH02_HYPSF</name>
<organism evidence="2 3">
    <name type="scientific">Hypholoma sublateritium (strain FD-334 SS-4)</name>
    <dbReference type="NCBI Taxonomy" id="945553"/>
    <lineage>
        <taxon>Eukaryota</taxon>
        <taxon>Fungi</taxon>
        <taxon>Dikarya</taxon>
        <taxon>Basidiomycota</taxon>
        <taxon>Agaricomycotina</taxon>
        <taxon>Agaricomycetes</taxon>
        <taxon>Agaricomycetidae</taxon>
        <taxon>Agaricales</taxon>
        <taxon>Agaricineae</taxon>
        <taxon>Strophariaceae</taxon>
        <taxon>Hypholoma</taxon>
    </lineage>
</organism>